<organism evidence="1 2">
    <name type="scientific">Clavispora lusitaniae</name>
    <name type="common">Candida lusitaniae</name>
    <dbReference type="NCBI Taxonomy" id="36911"/>
    <lineage>
        <taxon>Eukaryota</taxon>
        <taxon>Fungi</taxon>
        <taxon>Dikarya</taxon>
        <taxon>Ascomycota</taxon>
        <taxon>Saccharomycotina</taxon>
        <taxon>Pichiomycetes</taxon>
        <taxon>Metschnikowiaceae</taxon>
        <taxon>Clavispora</taxon>
    </lineage>
</organism>
<protein>
    <submittedName>
        <fullName evidence="1">Nuclear mRNA export protein</fullName>
    </submittedName>
</protein>
<dbReference type="EMBL" id="CP038484">
    <property type="protein sequence ID" value="QFZ25066.1"/>
    <property type="molecule type" value="Genomic_DNA"/>
</dbReference>
<evidence type="ECO:0000313" key="1">
    <source>
        <dbReference type="EMBL" id="QFZ25066.1"/>
    </source>
</evidence>
<proteinExistence type="predicted"/>
<reference evidence="2" key="1">
    <citation type="journal article" date="2019" name="MBio">
        <title>Comparative genomics for the elucidation of multidrug resistance (MDR) in Candida lusitaniae.</title>
        <authorList>
            <person name="Kannan A."/>
            <person name="Asner S.A."/>
            <person name="Trachsel E."/>
            <person name="Kelly S."/>
            <person name="Parker J."/>
            <person name="Sanglard D."/>
        </authorList>
    </citation>
    <scope>NUCLEOTIDE SEQUENCE [LARGE SCALE GENOMIC DNA]</scope>
    <source>
        <strain evidence="2">P1</strain>
    </source>
</reference>
<accession>A0ACD0WCV4</accession>
<keyword evidence="2" id="KW-1185">Reference proteome</keyword>
<gene>
    <name evidence="1" type="ORF">EJF14_10151</name>
</gene>
<evidence type="ECO:0000313" key="2">
    <source>
        <dbReference type="Proteomes" id="UP000326582"/>
    </source>
</evidence>
<name>A0ACD0WCV4_CLALS</name>
<sequence length="1358" mass="154229">MLAAGSSQRMNRSANQNNGNSNESRRGGRKKMLSRNNQNGTSTGSRPKSGTSTNSAGKQGNNGNTSQNFHAKGRGSSQKAPNNRRQKTQTQETQTGTNFLDSPLSRGAVSAVVDGPSQNFTTNEVAQVGAVFEDPSKLGFMKSQQKKKSRATPRYMLSQPRLLVTPPFHQDPWDFENQAKMTDIEAKNNGSDYQGIYEEFQKMREVERKKMEELGLVDAENTRKDLNDAIYFQGTCLDMCPVFERTRRALENNVKTLEKDPTTNKISRERAVKAFSRPAAGQPPPMPSDVRPPHVLMKTLDYIVDNFVDQLPEAHSFIWDRTRSIRQDFIYQNFYGSEAIDCNERIVRIHLVSLHVMAGSDVEYSQQQELEQFNKALQTLTEIYQDVRNNGGQCPNEAEFRAYHLISHFRDPELEREIQGLPDHIFRDHHVQLALRFRYLMAQKNVVERGYTNTIGPMDLFVEFFRLAFSEETSFLLACLLETHFNEIRFYALKSMSRSYHTKGKPMIATALQKMLGFDTIDQLISFVSYYEVDIINDNGTVLVDLFNKEKLESKYKLSSLNDKPKLSQAFSNQLNYKMRGTLKSFINSGKSNENLNLKNAPGSEVLQSNSRKPSSIKSQVPSFVPSNANGPLTGHSVTSAFAANNLQSSVQLENGKSLGFGQKEGFSQQPISNTLKEPSISNEQKSGTSFNISDFLSNQNTSLGFSSTDSKTMLSKPNEHPNEATRSNKSNLSFQAPKMSDKSLRSKGKEEEPSQSFSMDQNNFSPTITPSVSRSLKTPVFSNPKKEQHKPSIANTNEFTGLAAPPKQNRMKSTDSPTLSINPNPPAQTIANKIDTKGIAEQIYGQIENSVLDEELAKLLGRLIKHRNRLEERNQIIESFTSELYSAFVSELTHQSTLTILADEYCKRITLKHAFSNWQKRLSEKMARKEAKKRRLQELRSIEFSRPTLKRRSLTPDINQPFTKRSSPSLSQNTSFEYMQEKQNKISKLWQPLNVKKFVDLLSHGFENHFNKEKEILKCLFIVEDWSSPYSKWLNTKFSLKLSDDRTHYSNRVESEHFGMDFESLPKNPRSLENSIRNVCLIVFECGMVTPSAPYGSTEEKLIRDSKTFQKLVQICDRYCLFKVQFLVLFWDTCKSNLRKEKVEEILKVKEITDADNSVENICICDMSNVNTNVAETLDVGFQRLCQNFTATLTTRGGKFRMKQLQLRRERMGDDNDLSVQPEVSRTISSHLKTKEEELARKGRELEKRKYLAKHIVTGNSDHIDLSNASFNNSVFKTPNGSFLNNSVINLNTSFFKNNTTLPHRDNSYFGSFANGSILEESTPFASPGPKFTKPLLPKKVQELKELSAAIKAKYRK</sequence>
<dbReference type="Proteomes" id="UP000326582">
    <property type="component" value="Chromosome 1"/>
</dbReference>